<organism evidence="3">
    <name type="scientific">Stegastes partitus</name>
    <name type="common">bicolor damselfish</name>
    <dbReference type="NCBI Taxonomy" id="144197"/>
    <lineage>
        <taxon>Eukaryota</taxon>
        <taxon>Metazoa</taxon>
        <taxon>Chordata</taxon>
        <taxon>Craniata</taxon>
        <taxon>Vertebrata</taxon>
        <taxon>Euteleostomi</taxon>
        <taxon>Actinopterygii</taxon>
        <taxon>Neopterygii</taxon>
        <taxon>Teleostei</taxon>
        <taxon>Neoteleostei</taxon>
        <taxon>Acanthomorphata</taxon>
        <taxon>Ovalentaria</taxon>
        <taxon>Pomacentridae</taxon>
        <taxon>Stegastes</taxon>
    </lineage>
</organism>
<dbReference type="SMART" id="SM00338">
    <property type="entry name" value="BRLZ"/>
    <property type="match status" value="1"/>
</dbReference>
<dbReference type="Pfam" id="PF00170">
    <property type="entry name" value="bZIP_1"/>
    <property type="match status" value="1"/>
</dbReference>
<accession>A0A3B4Z653</accession>
<reference evidence="3" key="1">
    <citation type="submission" date="2023-09" db="UniProtKB">
        <authorList>
            <consortium name="Ensembl"/>
        </authorList>
    </citation>
    <scope>IDENTIFICATION</scope>
</reference>
<dbReference type="PROSITE" id="PS50217">
    <property type="entry name" value="BZIP"/>
    <property type="match status" value="1"/>
</dbReference>
<dbReference type="GO" id="GO:0000981">
    <property type="term" value="F:DNA-binding transcription factor activity, RNA polymerase II-specific"/>
    <property type="evidence" value="ECO:0007669"/>
    <property type="project" value="TreeGrafter"/>
</dbReference>
<dbReference type="InterPro" id="IPR000837">
    <property type="entry name" value="AP-1"/>
</dbReference>
<sequence>MSDCDSSCQSQQMNNRLCEGCECSEDEGRRLKKREKNRVAAQKSRKRQTQRADVLHEACELLEQRNRKLRREVDSLSEEQHLLTEALRAHEPLCPIMHCSFTSSSLQPDDMAASSLPKRARLLQN</sequence>
<dbReference type="InterPro" id="IPR004827">
    <property type="entry name" value="bZIP"/>
</dbReference>
<dbReference type="InterPro" id="IPR046347">
    <property type="entry name" value="bZIP_sf"/>
</dbReference>
<dbReference type="Ensembl" id="ENSSPAT00000002789.1">
    <property type="protein sequence ID" value="ENSSPAP00000002746.1"/>
    <property type="gene ID" value="ENSSPAG00000002073.1"/>
</dbReference>
<feature type="coiled-coil region" evidence="1">
    <location>
        <begin position="52"/>
        <end position="86"/>
    </location>
</feature>
<dbReference type="PANTHER" id="PTHR23351">
    <property type="entry name" value="FOS TRANSCRIPTION FACTOR-RELATED"/>
    <property type="match status" value="1"/>
</dbReference>
<keyword evidence="1" id="KW-0175">Coiled coil</keyword>
<evidence type="ECO:0000259" key="2">
    <source>
        <dbReference type="PROSITE" id="PS50217"/>
    </source>
</evidence>
<evidence type="ECO:0000313" key="3">
    <source>
        <dbReference type="Ensembl" id="ENSSPAP00000002746.1"/>
    </source>
</evidence>
<proteinExistence type="predicted"/>
<protein>
    <submittedName>
        <fullName evidence="3">Basic leucine zipper ATF-like transcription factor 3</fullName>
    </submittedName>
</protein>
<dbReference type="GO" id="GO:0005634">
    <property type="term" value="C:nucleus"/>
    <property type="evidence" value="ECO:0007669"/>
    <property type="project" value="TreeGrafter"/>
</dbReference>
<dbReference type="SUPFAM" id="SSF57959">
    <property type="entry name" value="Leucine zipper domain"/>
    <property type="match status" value="1"/>
</dbReference>
<dbReference type="GeneTree" id="ENSGT00940000161120"/>
<evidence type="ECO:0000256" key="1">
    <source>
        <dbReference type="SAM" id="Coils"/>
    </source>
</evidence>
<dbReference type="PROSITE" id="PS00036">
    <property type="entry name" value="BZIP_BASIC"/>
    <property type="match status" value="1"/>
</dbReference>
<feature type="domain" description="BZIP" evidence="2">
    <location>
        <begin position="27"/>
        <end position="90"/>
    </location>
</feature>
<dbReference type="STRING" id="144197.ENSSPAP00000002746"/>
<dbReference type="PRINTS" id="PR00042">
    <property type="entry name" value="LEUZIPPRFOS"/>
</dbReference>
<dbReference type="PANTHER" id="PTHR23351:SF13">
    <property type="entry name" value="BASIC LEUCINE ZIPPER TRANSCRIPTIONAL FACTOR ATF-LIKE 3"/>
    <property type="match status" value="1"/>
</dbReference>
<name>A0A3B4Z653_9TELE</name>
<dbReference type="Gene3D" id="1.20.5.170">
    <property type="match status" value="1"/>
</dbReference>
<dbReference type="AlphaFoldDB" id="A0A3B4Z653"/>
<dbReference type="GO" id="GO:0000978">
    <property type="term" value="F:RNA polymerase II cis-regulatory region sequence-specific DNA binding"/>
    <property type="evidence" value="ECO:0007669"/>
    <property type="project" value="TreeGrafter"/>
</dbReference>